<organism evidence="1 2">
    <name type="scientific">Marichromatium purpuratum 984</name>
    <dbReference type="NCBI Taxonomy" id="765910"/>
    <lineage>
        <taxon>Bacteria</taxon>
        <taxon>Pseudomonadati</taxon>
        <taxon>Pseudomonadota</taxon>
        <taxon>Gammaproteobacteria</taxon>
        <taxon>Chromatiales</taxon>
        <taxon>Chromatiaceae</taxon>
        <taxon>Marichromatium</taxon>
    </lineage>
</organism>
<evidence type="ECO:0000313" key="2">
    <source>
        <dbReference type="Proteomes" id="UP000005275"/>
    </source>
</evidence>
<accession>W0E8R9</accession>
<dbReference type="STRING" id="765910.MARPU_14730"/>
<dbReference type="HOGENOM" id="CLU_3365810_0_0_6"/>
<dbReference type="Proteomes" id="UP000005275">
    <property type="component" value="Chromosome"/>
</dbReference>
<reference evidence="1 2" key="1">
    <citation type="submission" date="2013-12" db="EMBL/GenBank/DDBJ databases">
        <authorList>
            <consortium name="DOE Joint Genome Institute"/>
            <person name="Bryant D.A."/>
            <person name="Huntemann M."/>
            <person name="Han J."/>
            <person name="Chen A."/>
            <person name="Kyrpides N."/>
            <person name="Mavromatis K."/>
            <person name="Markowitz V."/>
            <person name="Palaniappan K."/>
            <person name="Ivanova N."/>
            <person name="Schaumberg A."/>
            <person name="Pati A."/>
            <person name="Liolios K."/>
            <person name="Nordberg H.P."/>
            <person name="Cantor M.N."/>
            <person name="Hua S.X."/>
            <person name="Woyke T."/>
        </authorList>
    </citation>
    <scope>NUCLEOTIDE SEQUENCE [LARGE SCALE GENOMIC DNA]</scope>
    <source>
        <strain evidence="1 2">984</strain>
    </source>
</reference>
<evidence type="ECO:0000313" key="1">
    <source>
        <dbReference type="EMBL" id="AHF05634.1"/>
    </source>
</evidence>
<sequence>MLRWSFLFAFLSISMNDVSSLLALDVYAGAARLRA</sequence>
<keyword evidence="2" id="KW-1185">Reference proteome</keyword>
<proteinExistence type="predicted"/>
<dbReference type="KEGG" id="mpur:MARPU_14730"/>
<dbReference type="EMBL" id="CP007031">
    <property type="protein sequence ID" value="AHF05634.1"/>
    <property type="molecule type" value="Genomic_DNA"/>
</dbReference>
<name>W0E8R9_MARPU</name>
<dbReference type="AlphaFoldDB" id="W0E8R9"/>
<gene>
    <name evidence="1" type="ORF">MARPU_14730</name>
</gene>
<protein>
    <submittedName>
        <fullName evidence="1">Uncharacterized protein</fullName>
    </submittedName>
</protein>